<dbReference type="SMART" id="SM00267">
    <property type="entry name" value="GGDEF"/>
    <property type="match status" value="1"/>
</dbReference>
<dbReference type="InterPro" id="IPR043128">
    <property type="entry name" value="Rev_trsase/Diguanyl_cyclase"/>
</dbReference>
<dbReference type="PANTHER" id="PTHR45138:SF9">
    <property type="entry name" value="DIGUANYLATE CYCLASE DGCM-RELATED"/>
    <property type="match status" value="1"/>
</dbReference>
<name>A0AA48KPQ9_9ALTE</name>
<dbReference type="GO" id="GO:0043709">
    <property type="term" value="P:cell adhesion involved in single-species biofilm formation"/>
    <property type="evidence" value="ECO:0007669"/>
    <property type="project" value="TreeGrafter"/>
</dbReference>
<keyword evidence="4" id="KW-0472">Membrane</keyword>
<dbReference type="PANTHER" id="PTHR45138">
    <property type="entry name" value="REGULATORY COMPONENTS OF SENSORY TRANSDUCTION SYSTEM"/>
    <property type="match status" value="1"/>
</dbReference>
<dbReference type="CDD" id="cd01949">
    <property type="entry name" value="GGDEF"/>
    <property type="match status" value="1"/>
</dbReference>
<evidence type="ECO:0000313" key="7">
    <source>
        <dbReference type="Proteomes" id="UP001333710"/>
    </source>
</evidence>
<dbReference type="InterPro" id="IPR029787">
    <property type="entry name" value="Nucleotide_cyclase"/>
</dbReference>
<dbReference type="EMBL" id="AP027272">
    <property type="protein sequence ID" value="BDX06901.1"/>
    <property type="molecule type" value="Genomic_DNA"/>
</dbReference>
<dbReference type="GO" id="GO:0052621">
    <property type="term" value="F:diguanylate cyclase activity"/>
    <property type="evidence" value="ECO:0007669"/>
    <property type="project" value="UniProtKB-EC"/>
</dbReference>
<dbReference type="InterPro" id="IPR000160">
    <property type="entry name" value="GGDEF_dom"/>
</dbReference>
<comment type="catalytic activity">
    <reaction evidence="3">
        <text>2 GTP = 3',3'-c-di-GMP + 2 diphosphate</text>
        <dbReference type="Rhea" id="RHEA:24898"/>
        <dbReference type="ChEBI" id="CHEBI:33019"/>
        <dbReference type="ChEBI" id="CHEBI:37565"/>
        <dbReference type="ChEBI" id="CHEBI:58805"/>
        <dbReference type="EC" id="2.7.7.65"/>
    </reaction>
</comment>
<evidence type="ECO:0000313" key="6">
    <source>
        <dbReference type="EMBL" id="BDX06901.1"/>
    </source>
</evidence>
<feature type="transmembrane region" description="Helical" evidence="4">
    <location>
        <begin position="20"/>
        <end position="37"/>
    </location>
</feature>
<sequence>MAVRFFHWLDESISRKIGGLSTVLLTFILALVLYSIVQLREISQEIQELAQIDVPVSELAAEIEVLQLEQHILMERLHYELRLSDEKNFQSQKLMQEKFADYSVRLKDNIHALTRLIKDGLEQGKIVKEVPAHQAVIAAFAQFETARDEFHHNASKVLQNDAHLVSEQEWQELEKQDQALDQHSLKVLREIESITADISAQAEEHERRFYYVNTGLGISAFIIGINVTLLIIISFRRRMRHINSQIDNLYKSITGKQDAINADELSPQGRDELAKLAKDINRLMSQYSEAVVHRDGIEEALIRQATTDNLTGAHNRYKWDEAAKALLVKTKSGITSSIILLDIDNFKNINDQHGHNVGDKVLQNLVNDINELIRQSDLVFRMGGEEFTVLLQGCDLQKAAAIAENIRAELQVAPRNEIPQFTASFGVTELRSHDSLESLLERADKALYQAKAQGKNQVCIASND</sequence>
<dbReference type="GO" id="GO:0005886">
    <property type="term" value="C:plasma membrane"/>
    <property type="evidence" value="ECO:0007669"/>
    <property type="project" value="TreeGrafter"/>
</dbReference>
<comment type="cofactor">
    <cofactor evidence="1">
        <name>Mg(2+)</name>
        <dbReference type="ChEBI" id="CHEBI:18420"/>
    </cofactor>
</comment>
<keyword evidence="7" id="KW-1185">Reference proteome</keyword>
<dbReference type="AlphaFoldDB" id="A0AA48KPQ9"/>
<evidence type="ECO:0000256" key="1">
    <source>
        <dbReference type="ARBA" id="ARBA00001946"/>
    </source>
</evidence>
<keyword evidence="4" id="KW-0812">Transmembrane</keyword>
<evidence type="ECO:0000256" key="3">
    <source>
        <dbReference type="ARBA" id="ARBA00034247"/>
    </source>
</evidence>
<feature type="transmembrane region" description="Helical" evidence="4">
    <location>
        <begin position="209"/>
        <end position="235"/>
    </location>
</feature>
<proteinExistence type="predicted"/>
<feature type="domain" description="GGDEF" evidence="5">
    <location>
        <begin position="334"/>
        <end position="463"/>
    </location>
</feature>
<keyword evidence="4" id="KW-1133">Transmembrane helix</keyword>
<reference evidence="6" key="1">
    <citation type="submission" date="2023-01" db="EMBL/GenBank/DDBJ databases">
        <title>Complete genome sequence of Planctobacterium marinum strain Dej080120_11.</title>
        <authorList>
            <person name="Ueki S."/>
            <person name="Maruyama F."/>
        </authorList>
    </citation>
    <scope>NUCLEOTIDE SEQUENCE</scope>
    <source>
        <strain evidence="6">Dej080120_11</strain>
    </source>
</reference>
<dbReference type="NCBIfam" id="TIGR00254">
    <property type="entry name" value="GGDEF"/>
    <property type="match status" value="1"/>
</dbReference>
<evidence type="ECO:0000256" key="2">
    <source>
        <dbReference type="ARBA" id="ARBA00012528"/>
    </source>
</evidence>
<dbReference type="KEGG" id="pmaw:MACH26_24220"/>
<dbReference type="SUPFAM" id="SSF55073">
    <property type="entry name" value="Nucleotide cyclase"/>
    <property type="match status" value="1"/>
</dbReference>
<accession>A0AA48KPQ9</accession>
<gene>
    <name evidence="6" type="ORF">MACH26_24220</name>
</gene>
<evidence type="ECO:0000259" key="5">
    <source>
        <dbReference type="PROSITE" id="PS50887"/>
    </source>
</evidence>
<dbReference type="Gene3D" id="3.30.70.270">
    <property type="match status" value="1"/>
</dbReference>
<dbReference type="RefSeq" id="WP_338292896.1">
    <property type="nucleotide sequence ID" value="NZ_AP027272.1"/>
</dbReference>
<dbReference type="FunFam" id="3.30.70.270:FF:000001">
    <property type="entry name" value="Diguanylate cyclase domain protein"/>
    <property type="match status" value="1"/>
</dbReference>
<dbReference type="InterPro" id="IPR050469">
    <property type="entry name" value="Diguanylate_Cyclase"/>
</dbReference>
<dbReference type="PROSITE" id="PS50887">
    <property type="entry name" value="GGDEF"/>
    <property type="match status" value="1"/>
</dbReference>
<dbReference type="EC" id="2.7.7.65" evidence="2"/>
<protein>
    <recommendedName>
        <fullName evidence="2">diguanylate cyclase</fullName>
        <ecNumber evidence="2">2.7.7.65</ecNumber>
    </recommendedName>
</protein>
<evidence type="ECO:0000256" key="4">
    <source>
        <dbReference type="SAM" id="Phobius"/>
    </source>
</evidence>
<dbReference type="Pfam" id="PF00990">
    <property type="entry name" value="GGDEF"/>
    <property type="match status" value="1"/>
</dbReference>
<organism evidence="6 7">
    <name type="scientific">Planctobacterium marinum</name>
    <dbReference type="NCBI Taxonomy" id="1631968"/>
    <lineage>
        <taxon>Bacteria</taxon>
        <taxon>Pseudomonadati</taxon>
        <taxon>Pseudomonadota</taxon>
        <taxon>Gammaproteobacteria</taxon>
        <taxon>Alteromonadales</taxon>
        <taxon>Alteromonadaceae</taxon>
        <taxon>Planctobacterium</taxon>
    </lineage>
</organism>
<dbReference type="GO" id="GO:1902201">
    <property type="term" value="P:negative regulation of bacterial-type flagellum-dependent cell motility"/>
    <property type="evidence" value="ECO:0007669"/>
    <property type="project" value="TreeGrafter"/>
</dbReference>
<dbReference type="Proteomes" id="UP001333710">
    <property type="component" value="Chromosome"/>
</dbReference>